<evidence type="ECO:0000256" key="6">
    <source>
        <dbReference type="ARBA" id="ARBA00022833"/>
    </source>
</evidence>
<sequence length="379" mass="40240">MADYYEILGVAKNASEAEIKKAYRKLARKLHPDVAGPDGAEKFKEVTAAYEVLVNKEKRQMYDLGGEDALRGGGTGFSGAGFGGFEDIFSSFFGGAGATAQRGPASRARRGGDLVVRMQISLAEAIFGDEKTIRVDAAMECPQCHGAMTAPNTEPVQCTECHGSGSVQRVTNSLFGQMMTTTACAACQGYGTRIVTPCGECAGEGRIRGSKQVQVSVPAGVETGMRVRLLGQGDAGVGGGPAGDLYVEVVIAADAVFTRAGDDLLAVLSIPMTAAILGTEVEIDTFDGVQELKIAAGTQSGTEIVLPGLGVTRLHRNRRGNLRVTINVITPTKLDDAQKNLIAQFAKLRNEERVDAKMDTEDDSFFGRLREKFNAWSES</sequence>
<dbReference type="PROSITE" id="PS50076">
    <property type="entry name" value="DNAJ_2"/>
    <property type="match status" value="1"/>
</dbReference>
<keyword evidence="8 9" id="KW-0143">Chaperone</keyword>
<comment type="domain">
    <text evidence="9">The J domain is necessary and sufficient to stimulate DnaK ATPase activity. Zinc center 1 plays an important role in the autonomous, DnaK-independent chaperone activity of DnaJ. Zinc center 2 is essential for interaction with DnaK and for DnaJ activity.</text>
</comment>
<feature type="zinc finger region" description="CR-type" evidence="10">
    <location>
        <begin position="128"/>
        <end position="210"/>
    </location>
</feature>
<evidence type="ECO:0000256" key="7">
    <source>
        <dbReference type="ARBA" id="ARBA00023016"/>
    </source>
</evidence>
<comment type="subcellular location">
    <subcellularLocation>
        <location evidence="9">Cytoplasm</location>
    </subcellularLocation>
</comment>
<evidence type="ECO:0000256" key="5">
    <source>
        <dbReference type="ARBA" id="ARBA00022771"/>
    </source>
</evidence>
<dbReference type="RefSeq" id="WP_309955122.1">
    <property type="nucleotide sequence ID" value="NZ_CP136414.1"/>
</dbReference>
<dbReference type="InterPro" id="IPR012724">
    <property type="entry name" value="DnaJ"/>
</dbReference>
<dbReference type="InterPro" id="IPR001623">
    <property type="entry name" value="DnaJ_domain"/>
</dbReference>
<dbReference type="InterPro" id="IPR008971">
    <property type="entry name" value="HSP40/DnaJ_pept-bd"/>
</dbReference>
<keyword evidence="1 9" id="KW-0963">Cytoplasm</keyword>
<evidence type="ECO:0000256" key="8">
    <source>
        <dbReference type="ARBA" id="ARBA00023186"/>
    </source>
</evidence>
<evidence type="ECO:0000259" key="11">
    <source>
        <dbReference type="PROSITE" id="PS50076"/>
    </source>
</evidence>
<dbReference type="Gene3D" id="1.10.287.110">
    <property type="entry name" value="DnaJ domain"/>
    <property type="match status" value="1"/>
</dbReference>
<evidence type="ECO:0000313" key="14">
    <source>
        <dbReference type="Proteomes" id="UP001266099"/>
    </source>
</evidence>
<feature type="binding site" evidence="9">
    <location>
        <position position="198"/>
    </location>
    <ligand>
        <name>Zn(2+)</name>
        <dbReference type="ChEBI" id="CHEBI:29105"/>
        <label>1</label>
    </ligand>
</feature>
<evidence type="ECO:0000256" key="10">
    <source>
        <dbReference type="PROSITE-ProRule" id="PRU00546"/>
    </source>
</evidence>
<dbReference type="PANTHER" id="PTHR43096">
    <property type="entry name" value="DNAJ HOMOLOG 1, MITOCHONDRIAL-RELATED"/>
    <property type="match status" value="1"/>
</dbReference>
<dbReference type="PROSITE" id="PS51188">
    <property type="entry name" value="ZF_CR"/>
    <property type="match status" value="1"/>
</dbReference>
<dbReference type="NCBIfam" id="TIGR02349">
    <property type="entry name" value="DnaJ_bact"/>
    <property type="match status" value="1"/>
</dbReference>
<evidence type="ECO:0000256" key="4">
    <source>
        <dbReference type="ARBA" id="ARBA00022737"/>
    </source>
</evidence>
<accession>A0ABU1T0P4</accession>
<dbReference type="PRINTS" id="PR00625">
    <property type="entry name" value="JDOMAIN"/>
</dbReference>
<feature type="binding site" evidence="9">
    <location>
        <position position="201"/>
    </location>
    <ligand>
        <name>Zn(2+)</name>
        <dbReference type="ChEBI" id="CHEBI:29105"/>
        <label>1</label>
    </ligand>
</feature>
<dbReference type="Proteomes" id="UP001266099">
    <property type="component" value="Unassembled WGS sequence"/>
</dbReference>
<evidence type="ECO:0000256" key="9">
    <source>
        <dbReference type="HAMAP-Rule" id="MF_01152"/>
    </source>
</evidence>
<evidence type="ECO:0000313" key="13">
    <source>
        <dbReference type="EMBL" id="MDR6938920.1"/>
    </source>
</evidence>
<dbReference type="SUPFAM" id="SSF49493">
    <property type="entry name" value="HSP40/DnaJ peptide-binding domain"/>
    <property type="match status" value="2"/>
</dbReference>
<dbReference type="Gene3D" id="2.10.230.10">
    <property type="entry name" value="Heat shock protein DnaJ, cysteine-rich domain"/>
    <property type="match status" value="1"/>
</dbReference>
<feature type="binding site" evidence="9">
    <location>
        <position position="184"/>
    </location>
    <ligand>
        <name>Zn(2+)</name>
        <dbReference type="ChEBI" id="CHEBI:29105"/>
        <label>2</label>
    </ligand>
</feature>
<dbReference type="NCBIfam" id="NF008035">
    <property type="entry name" value="PRK10767.1"/>
    <property type="match status" value="1"/>
</dbReference>
<dbReference type="Pfam" id="PF00684">
    <property type="entry name" value="DnaJ_CXXCXGXG"/>
    <property type="match status" value="1"/>
</dbReference>
<proteinExistence type="inferred from homology"/>
<dbReference type="InterPro" id="IPR002939">
    <property type="entry name" value="DnaJ_C"/>
</dbReference>
<keyword evidence="3 9" id="KW-0479">Metal-binding</keyword>
<comment type="caution">
    <text evidence="9">Lacks conserved residue(s) required for the propagation of feature annotation.</text>
</comment>
<comment type="similarity">
    <text evidence="9">Belongs to the DnaJ family.</text>
</comment>
<feature type="domain" description="CR-type" evidence="12">
    <location>
        <begin position="128"/>
        <end position="210"/>
    </location>
</feature>
<comment type="caution">
    <text evidence="13">The sequence shown here is derived from an EMBL/GenBank/DDBJ whole genome shotgun (WGS) entry which is preliminary data.</text>
</comment>
<keyword evidence="4 9" id="KW-0677">Repeat</keyword>
<dbReference type="SUPFAM" id="SSF46565">
    <property type="entry name" value="Chaperone J-domain"/>
    <property type="match status" value="1"/>
</dbReference>
<keyword evidence="5 9" id="KW-0863">Zinc-finger</keyword>
<evidence type="ECO:0000259" key="12">
    <source>
        <dbReference type="PROSITE" id="PS51188"/>
    </source>
</evidence>
<name>A0ABU1T0P4_9ACTO</name>
<dbReference type="SUPFAM" id="SSF57938">
    <property type="entry name" value="DnaJ/Hsp40 cysteine-rich domain"/>
    <property type="match status" value="1"/>
</dbReference>
<dbReference type="InterPro" id="IPR018253">
    <property type="entry name" value="DnaJ_domain_CS"/>
</dbReference>
<evidence type="ECO:0000256" key="1">
    <source>
        <dbReference type="ARBA" id="ARBA00022490"/>
    </source>
</evidence>
<dbReference type="InterPro" id="IPR001305">
    <property type="entry name" value="HSP_DnaJ_Cys-rich_dom"/>
</dbReference>
<keyword evidence="6 9" id="KW-0862">Zinc</keyword>
<dbReference type="CDD" id="cd06257">
    <property type="entry name" value="DnaJ"/>
    <property type="match status" value="1"/>
</dbReference>
<dbReference type="PANTHER" id="PTHR43096:SF48">
    <property type="entry name" value="CHAPERONE PROTEIN DNAJ"/>
    <property type="match status" value="1"/>
</dbReference>
<feature type="binding site" evidence="9">
    <location>
        <position position="161"/>
    </location>
    <ligand>
        <name>Zn(2+)</name>
        <dbReference type="ChEBI" id="CHEBI:29105"/>
        <label>2</label>
    </ligand>
</feature>
<keyword evidence="2 9" id="KW-0235">DNA replication</keyword>
<feature type="binding site" evidence="9">
    <location>
        <position position="141"/>
    </location>
    <ligand>
        <name>Zn(2+)</name>
        <dbReference type="ChEBI" id="CHEBI:29105"/>
        <label>1</label>
    </ligand>
</feature>
<evidence type="ECO:0000256" key="2">
    <source>
        <dbReference type="ARBA" id="ARBA00022705"/>
    </source>
</evidence>
<dbReference type="InterPro" id="IPR036410">
    <property type="entry name" value="HSP_DnaJ_Cys-rich_dom_sf"/>
</dbReference>
<dbReference type="PROSITE" id="PS00636">
    <property type="entry name" value="DNAJ_1"/>
    <property type="match status" value="1"/>
</dbReference>
<dbReference type="Gene3D" id="2.60.260.20">
    <property type="entry name" value="Urease metallochaperone UreE, N-terminal domain"/>
    <property type="match status" value="2"/>
</dbReference>
<dbReference type="HAMAP" id="MF_01152">
    <property type="entry name" value="DnaJ"/>
    <property type="match status" value="1"/>
</dbReference>
<dbReference type="Pfam" id="PF01556">
    <property type="entry name" value="DnaJ_C"/>
    <property type="match status" value="1"/>
</dbReference>
<dbReference type="CDD" id="cd10719">
    <property type="entry name" value="DnaJ_zf"/>
    <property type="match status" value="1"/>
</dbReference>
<dbReference type="Pfam" id="PF00226">
    <property type="entry name" value="DnaJ"/>
    <property type="match status" value="1"/>
</dbReference>
<keyword evidence="14" id="KW-1185">Reference proteome</keyword>
<dbReference type="CDD" id="cd10747">
    <property type="entry name" value="DnaJ_C"/>
    <property type="match status" value="1"/>
</dbReference>
<dbReference type="InterPro" id="IPR036869">
    <property type="entry name" value="J_dom_sf"/>
</dbReference>
<comment type="function">
    <text evidence="9">Participates actively in the response to hyperosmotic and heat shock by preventing the aggregation of stress-denatured proteins and by disaggregating proteins, also in an autonomous, DnaK-independent fashion. Unfolded proteins bind initially to DnaJ; upon interaction with the DnaJ-bound protein, DnaK hydrolyzes its bound ATP, resulting in the formation of a stable complex. GrpE releases ADP from DnaK; ATP binding to DnaK triggers the release of the substrate protein, thus completing the reaction cycle. Several rounds of ATP-dependent interactions between DnaJ, DnaK and GrpE are required for fully efficient folding. Also involved, together with DnaK and GrpE, in the DNA replication of plasmids through activation of initiation proteins.</text>
</comment>
<dbReference type="EMBL" id="JAVDUJ010000001">
    <property type="protein sequence ID" value="MDR6938920.1"/>
    <property type="molecule type" value="Genomic_DNA"/>
</dbReference>
<feature type="domain" description="J" evidence="11">
    <location>
        <begin position="3"/>
        <end position="66"/>
    </location>
</feature>
<feature type="binding site" evidence="9">
    <location>
        <position position="158"/>
    </location>
    <ligand>
        <name>Zn(2+)</name>
        <dbReference type="ChEBI" id="CHEBI:29105"/>
        <label>2</label>
    </ligand>
</feature>
<keyword evidence="7 9" id="KW-0346">Stress response</keyword>
<comment type="cofactor">
    <cofactor evidence="9">
        <name>Zn(2+)</name>
        <dbReference type="ChEBI" id="CHEBI:29105"/>
    </cofactor>
    <text evidence="9">Binds 2 Zn(2+) ions per monomer.</text>
</comment>
<reference evidence="13 14" key="1">
    <citation type="submission" date="2023-07" db="EMBL/GenBank/DDBJ databases">
        <title>Sequencing the genomes of 1000 actinobacteria strains.</title>
        <authorList>
            <person name="Klenk H.-P."/>
        </authorList>
    </citation>
    <scope>NUCLEOTIDE SEQUENCE [LARGE SCALE GENOMIC DNA]</scope>
    <source>
        <strain evidence="13 14">DSM 15539</strain>
    </source>
</reference>
<feature type="binding site" evidence="9">
    <location>
        <position position="144"/>
    </location>
    <ligand>
        <name>Zn(2+)</name>
        <dbReference type="ChEBI" id="CHEBI:29105"/>
        <label>1</label>
    </ligand>
</feature>
<evidence type="ECO:0000256" key="3">
    <source>
        <dbReference type="ARBA" id="ARBA00022723"/>
    </source>
</evidence>
<feature type="binding site" evidence="9">
    <location>
        <position position="187"/>
    </location>
    <ligand>
        <name>Zn(2+)</name>
        <dbReference type="ChEBI" id="CHEBI:29105"/>
        <label>2</label>
    </ligand>
</feature>
<organism evidence="13 14">
    <name type="scientific">Arcanobacterium hippocoleae</name>
    <dbReference type="NCBI Taxonomy" id="149017"/>
    <lineage>
        <taxon>Bacteria</taxon>
        <taxon>Bacillati</taxon>
        <taxon>Actinomycetota</taxon>
        <taxon>Actinomycetes</taxon>
        <taxon>Actinomycetales</taxon>
        <taxon>Actinomycetaceae</taxon>
        <taxon>Arcanobacterium</taxon>
    </lineage>
</organism>
<comment type="subunit">
    <text evidence="9">Homodimer.</text>
</comment>
<dbReference type="SMART" id="SM00271">
    <property type="entry name" value="DnaJ"/>
    <property type="match status" value="1"/>
</dbReference>
<protein>
    <recommendedName>
        <fullName evidence="9">Chaperone protein DnaJ</fullName>
    </recommendedName>
</protein>
<gene>
    <name evidence="9" type="primary">dnaJ</name>
    <name evidence="13" type="ORF">J2S36_000463</name>
</gene>